<evidence type="ECO:0000256" key="5">
    <source>
        <dbReference type="ARBA" id="ARBA00022989"/>
    </source>
</evidence>
<dbReference type="Gene3D" id="1.10.3080.10">
    <property type="entry name" value="Clc chloride channel"/>
    <property type="match status" value="1"/>
</dbReference>
<proteinExistence type="predicted"/>
<keyword evidence="5 10" id="KW-1133">Transmembrane helix</keyword>
<dbReference type="PANTHER" id="PTHR45720">
    <property type="entry name" value="CHLORIDE CHANNEL PROTEIN 2"/>
    <property type="match status" value="1"/>
</dbReference>
<evidence type="ECO:0000313" key="11">
    <source>
        <dbReference type="EMBL" id="CAD9488575.1"/>
    </source>
</evidence>
<protein>
    <recommendedName>
        <fullName evidence="12">Chloride channel protein</fullName>
    </recommendedName>
</protein>
<feature type="transmembrane region" description="Helical" evidence="10">
    <location>
        <begin position="531"/>
        <end position="555"/>
    </location>
</feature>
<evidence type="ECO:0000256" key="8">
    <source>
        <dbReference type="ARBA" id="ARBA00023214"/>
    </source>
</evidence>
<feature type="transmembrane region" description="Helical" evidence="10">
    <location>
        <begin position="187"/>
        <end position="209"/>
    </location>
</feature>
<dbReference type="Pfam" id="PF00654">
    <property type="entry name" value="Voltage_CLC"/>
    <property type="match status" value="2"/>
</dbReference>
<evidence type="ECO:0000256" key="4">
    <source>
        <dbReference type="ARBA" id="ARBA00022737"/>
    </source>
</evidence>
<sequence>MAKDAKSFNKSLSGMFKDDDENGRPTTPKGRSTAFSAGSTSALSTSSRGLMTPKTPLSALSHVFQARPNYQKLRSAPSMGFETQEDKARLMQRTRGYEITFWKVLTITAILSSSLSFVIDQFTFAVGIYRSHFTTFTNVGGLIGVTAANVVIALIARLIVRTTMECEGSGFPEMKAMLFGHMLDNYLTIRVLLIKAIGLALLVGIGLPVGKEGPNCHMAACIARNLDSDFVRKRSMSATGQDQINKLLLAACAVGVGASFSAPIGGVIFSVELMLPQVSDPTSYWGCFAAAIIGSFVYEILRTWFAGATGLLPLLSTNILPGEGATTLFPFTRMLLDLILGAFLGYLGAYWVKMHAYIAKAFKDWRLSVHKKKPGATAGGQEPLLGEPKKESFPKRCVAAVWNFQWRDLFLVAMVTAINTVWAAKLPFLNGKPQPLLLSNLFDKNLLKTQEEWVRPELGLTGTFAMCAFMKWLTTILALSLSMPTGVVAPTMIIGGLIGRCYATFLPAWLVDTMIADEAGNVPGEDVRGAFLARFAIVGAAAFCAAVCRAFAMAITVFEVLALPNDGIPICAATLIAIFVANKFELPFFDKNLAGRNLGGIPALTFTDHANAPAFSIMKKLNVVQDCLCVHTRLYDMHELLKRHPRVDFFAVVRPLDDGEGVLVASMSRKNVDKVITLIDPSGGSPETRVDLLDPELQRPSDGSEPLVDGCPPHVTPAATVKEVYLIMKVQHGESTVYVTRDGCLLGEVTFTSLMTHEVKI</sequence>
<gene>
    <name evidence="11" type="ORF">BRAN1462_LOCUS1897</name>
</gene>
<dbReference type="PRINTS" id="PR00762">
    <property type="entry name" value="CLCHANNEL"/>
</dbReference>
<feature type="transmembrane region" description="Helical" evidence="10">
    <location>
        <begin position="247"/>
        <end position="271"/>
    </location>
</feature>
<evidence type="ECO:0008006" key="12">
    <source>
        <dbReference type="Google" id="ProtNLM"/>
    </source>
</evidence>
<feature type="compositionally biased region" description="Low complexity" evidence="9">
    <location>
        <begin position="30"/>
        <end position="50"/>
    </location>
</feature>
<dbReference type="SUPFAM" id="SSF81340">
    <property type="entry name" value="Clc chloride channel"/>
    <property type="match status" value="2"/>
</dbReference>
<evidence type="ECO:0000256" key="2">
    <source>
        <dbReference type="ARBA" id="ARBA00022448"/>
    </source>
</evidence>
<dbReference type="GO" id="GO:0005247">
    <property type="term" value="F:voltage-gated chloride channel activity"/>
    <property type="evidence" value="ECO:0007669"/>
    <property type="project" value="TreeGrafter"/>
</dbReference>
<dbReference type="PANTHER" id="PTHR45720:SF10">
    <property type="entry name" value="CHLORIDE CHANNEL PROTEIN 2"/>
    <property type="match status" value="1"/>
</dbReference>
<dbReference type="EMBL" id="HBGW01002902">
    <property type="protein sequence ID" value="CAD9488575.1"/>
    <property type="molecule type" value="Transcribed_RNA"/>
</dbReference>
<feature type="transmembrane region" description="Helical" evidence="10">
    <location>
        <begin position="283"/>
        <end position="305"/>
    </location>
</feature>
<feature type="transmembrane region" description="Helical" evidence="10">
    <location>
        <begin position="99"/>
        <end position="119"/>
    </location>
</feature>
<organism evidence="11">
    <name type="scientific">Zooxanthella nutricula</name>
    <dbReference type="NCBI Taxonomy" id="1333877"/>
    <lineage>
        <taxon>Eukaryota</taxon>
        <taxon>Sar</taxon>
        <taxon>Alveolata</taxon>
        <taxon>Dinophyceae</taxon>
        <taxon>Peridiniales</taxon>
        <taxon>Peridiniales incertae sedis</taxon>
        <taxon>Zooxanthella</taxon>
    </lineage>
</organism>
<feature type="region of interest" description="Disordered" evidence="9">
    <location>
        <begin position="1"/>
        <end position="50"/>
    </location>
</feature>
<evidence type="ECO:0000256" key="9">
    <source>
        <dbReference type="SAM" id="MobiDB-lite"/>
    </source>
</evidence>
<feature type="transmembrane region" description="Helical" evidence="10">
    <location>
        <begin position="487"/>
        <end position="510"/>
    </location>
</feature>
<dbReference type="InterPro" id="IPR050970">
    <property type="entry name" value="Cl_channel_volt-gated"/>
</dbReference>
<evidence type="ECO:0000256" key="3">
    <source>
        <dbReference type="ARBA" id="ARBA00022692"/>
    </source>
</evidence>
<evidence type="ECO:0000256" key="10">
    <source>
        <dbReference type="SAM" id="Phobius"/>
    </source>
</evidence>
<keyword evidence="7 10" id="KW-0472">Membrane</keyword>
<evidence type="ECO:0000256" key="7">
    <source>
        <dbReference type="ARBA" id="ARBA00023136"/>
    </source>
</evidence>
<dbReference type="GO" id="GO:0016020">
    <property type="term" value="C:membrane"/>
    <property type="evidence" value="ECO:0007669"/>
    <property type="project" value="UniProtKB-SubCell"/>
</dbReference>
<keyword evidence="6" id="KW-0406">Ion transport</keyword>
<feature type="transmembrane region" description="Helical" evidence="10">
    <location>
        <begin position="567"/>
        <end position="586"/>
    </location>
</feature>
<dbReference type="SUPFAM" id="SSF54631">
    <property type="entry name" value="CBS-domain pair"/>
    <property type="match status" value="1"/>
</dbReference>
<comment type="subcellular location">
    <subcellularLocation>
        <location evidence="1">Membrane</location>
        <topology evidence="1">Multi-pass membrane protein</topology>
    </subcellularLocation>
</comment>
<accession>A0A7S2HES7</accession>
<keyword evidence="4" id="KW-0677">Repeat</keyword>
<keyword evidence="3 10" id="KW-0812">Transmembrane</keyword>
<dbReference type="InterPro" id="IPR014743">
    <property type="entry name" value="Cl-channel_core"/>
</dbReference>
<keyword evidence="8" id="KW-0868">Chloride</keyword>
<evidence type="ECO:0000256" key="6">
    <source>
        <dbReference type="ARBA" id="ARBA00023065"/>
    </source>
</evidence>
<feature type="transmembrane region" description="Helical" evidence="10">
    <location>
        <begin position="139"/>
        <end position="160"/>
    </location>
</feature>
<dbReference type="InterPro" id="IPR046342">
    <property type="entry name" value="CBS_dom_sf"/>
</dbReference>
<name>A0A7S2HES7_9DINO</name>
<keyword evidence="2" id="KW-0813">Transport</keyword>
<evidence type="ECO:0000256" key="1">
    <source>
        <dbReference type="ARBA" id="ARBA00004141"/>
    </source>
</evidence>
<dbReference type="InterPro" id="IPR001807">
    <property type="entry name" value="ClC"/>
</dbReference>
<feature type="transmembrane region" description="Helical" evidence="10">
    <location>
        <begin position="334"/>
        <end position="352"/>
    </location>
</feature>
<reference evidence="11" key="1">
    <citation type="submission" date="2021-01" db="EMBL/GenBank/DDBJ databases">
        <authorList>
            <person name="Corre E."/>
            <person name="Pelletier E."/>
            <person name="Niang G."/>
            <person name="Scheremetjew M."/>
            <person name="Finn R."/>
            <person name="Kale V."/>
            <person name="Holt S."/>
            <person name="Cochrane G."/>
            <person name="Meng A."/>
            <person name="Brown T."/>
            <person name="Cohen L."/>
        </authorList>
    </citation>
    <scope>NUCLEOTIDE SEQUENCE</scope>
    <source>
        <strain evidence="11">RCC3387</strain>
    </source>
</reference>
<dbReference type="AlphaFoldDB" id="A0A7S2HES7"/>